<dbReference type="SUPFAM" id="SSF56349">
    <property type="entry name" value="DNA breaking-rejoining enzymes"/>
    <property type="match status" value="1"/>
</dbReference>
<dbReference type="PANTHER" id="PTHR30349:SF81">
    <property type="entry name" value="TYROSINE RECOMBINASE XERC"/>
    <property type="match status" value="1"/>
</dbReference>
<keyword evidence="7 10" id="KW-0238">DNA-binding</keyword>
<evidence type="ECO:0000256" key="3">
    <source>
        <dbReference type="ARBA" id="ARBA00022490"/>
    </source>
</evidence>
<dbReference type="STRING" id="297318.BK138_13445"/>
<comment type="function">
    <text evidence="10">Site-specific tyrosine recombinase, which acts by catalyzing the cutting and rejoining of the recombining DNA molecules. The XerC-XerD complex is essential to convert dimers of the bacterial chromosome into monomers to permit their segregation at cell division. It also contributes to the segregational stability of plasmids.</text>
</comment>
<proteinExistence type="inferred from homology"/>
<dbReference type="InterPro" id="IPR013762">
    <property type="entry name" value="Integrase-like_cat_sf"/>
</dbReference>
<dbReference type="InterPro" id="IPR044068">
    <property type="entry name" value="CB"/>
</dbReference>
<dbReference type="PROSITE" id="PS51900">
    <property type="entry name" value="CB"/>
    <property type="match status" value="1"/>
</dbReference>
<evidence type="ECO:0000256" key="9">
    <source>
        <dbReference type="ARBA" id="ARBA00023306"/>
    </source>
</evidence>
<comment type="subunit">
    <text evidence="10">Forms a cyclic heterotetrameric complex composed of two molecules of XerC and two molecules of XerD.</text>
</comment>
<accession>A0A1R1EVJ0</accession>
<evidence type="ECO:0000256" key="4">
    <source>
        <dbReference type="ARBA" id="ARBA00022618"/>
    </source>
</evidence>
<dbReference type="InterPro" id="IPR011932">
    <property type="entry name" value="Recomb_XerD"/>
</dbReference>
<evidence type="ECO:0000256" key="5">
    <source>
        <dbReference type="ARBA" id="ARBA00022829"/>
    </source>
</evidence>
<dbReference type="InterPro" id="IPR023009">
    <property type="entry name" value="Tyrosine_recombinase_XerC/XerD"/>
</dbReference>
<dbReference type="InterPro" id="IPR011010">
    <property type="entry name" value="DNA_brk_join_enz"/>
</dbReference>
<gene>
    <name evidence="10" type="primary">xerC</name>
    <name evidence="13" type="ORF">BK138_13445</name>
</gene>
<dbReference type="Gene3D" id="1.10.443.10">
    <property type="entry name" value="Intergrase catalytic core"/>
    <property type="match status" value="1"/>
</dbReference>
<evidence type="ECO:0000259" key="12">
    <source>
        <dbReference type="PROSITE" id="PS51900"/>
    </source>
</evidence>
<dbReference type="GO" id="GO:0051301">
    <property type="term" value="P:cell division"/>
    <property type="evidence" value="ECO:0007669"/>
    <property type="project" value="UniProtKB-KW"/>
</dbReference>
<evidence type="ECO:0000256" key="1">
    <source>
        <dbReference type="ARBA" id="ARBA00004496"/>
    </source>
</evidence>
<dbReference type="Pfam" id="PF02899">
    <property type="entry name" value="Phage_int_SAM_1"/>
    <property type="match status" value="1"/>
</dbReference>
<sequence>MMQYVQPFIRYIREEKGLSSNTLESYTRDVRQFVEFVEERGLNSADQVKRTHIQMYLNLKKQERMAPATLARKLVSVRSFIHYLIRESVIRQDPSLGLDAPRLEKKPPRVLSIGEVNRLLEAPDVSAPQGLRDKAMLELLYGTGLKVSELISLNVDDVNLDMHFLRCTSSAGKERVLPINGISAGAVKEYITGMREPLVRETSSDDRALFLNLTGSRLTRQGFWKVLKKYAADAEIEGEITPHTLRHSFAAHLLENGADLRSVQEMLGHADMATTQMYTTSTKRTMKDVYEEHHPRGRDHSNTD</sequence>
<keyword evidence="9 10" id="KW-0131">Cell cycle</keyword>
<evidence type="ECO:0000313" key="13">
    <source>
        <dbReference type="EMBL" id="OMF55789.1"/>
    </source>
</evidence>
<dbReference type="AlphaFoldDB" id="A0A1R1EVJ0"/>
<dbReference type="InterPro" id="IPR010998">
    <property type="entry name" value="Integrase_recombinase_N"/>
</dbReference>
<dbReference type="PANTHER" id="PTHR30349">
    <property type="entry name" value="PHAGE INTEGRASE-RELATED"/>
    <property type="match status" value="1"/>
</dbReference>
<dbReference type="NCBIfam" id="NF001399">
    <property type="entry name" value="PRK00283.1"/>
    <property type="match status" value="1"/>
</dbReference>
<protein>
    <recommendedName>
        <fullName evidence="10">Tyrosine recombinase XerC</fullName>
    </recommendedName>
</protein>
<feature type="active site" description="O-(3'-phospho-DNA)-tyrosine intermediate" evidence="10">
    <location>
        <position position="278"/>
    </location>
</feature>
<evidence type="ECO:0000256" key="8">
    <source>
        <dbReference type="ARBA" id="ARBA00023172"/>
    </source>
</evidence>
<dbReference type="CDD" id="cd00798">
    <property type="entry name" value="INT_XerDC_C"/>
    <property type="match status" value="1"/>
</dbReference>
<evidence type="ECO:0000259" key="11">
    <source>
        <dbReference type="PROSITE" id="PS51898"/>
    </source>
</evidence>
<dbReference type="InterPro" id="IPR050090">
    <property type="entry name" value="Tyrosine_recombinase_XerCD"/>
</dbReference>
<dbReference type="InterPro" id="IPR002104">
    <property type="entry name" value="Integrase_catalytic"/>
</dbReference>
<comment type="caution">
    <text evidence="13">The sequence shown here is derived from an EMBL/GenBank/DDBJ whole genome shotgun (WGS) entry which is preliminary data.</text>
</comment>
<keyword evidence="5 10" id="KW-0159">Chromosome partition</keyword>
<evidence type="ECO:0000256" key="2">
    <source>
        <dbReference type="ARBA" id="ARBA00010450"/>
    </source>
</evidence>
<keyword evidence="8 10" id="KW-0233">DNA recombination</keyword>
<evidence type="ECO:0000256" key="7">
    <source>
        <dbReference type="ARBA" id="ARBA00023125"/>
    </source>
</evidence>
<comment type="similarity">
    <text evidence="2">Belongs to the 'phage' integrase family. XerD subfamily.</text>
</comment>
<dbReference type="PROSITE" id="PS51898">
    <property type="entry name" value="TYR_RECOMBINASE"/>
    <property type="match status" value="1"/>
</dbReference>
<keyword evidence="6 10" id="KW-0229">DNA integration</keyword>
<keyword evidence="14" id="KW-1185">Reference proteome</keyword>
<feature type="active site" evidence="10">
    <location>
        <position position="246"/>
    </location>
</feature>
<reference evidence="13 14" key="1">
    <citation type="submission" date="2016-11" db="EMBL/GenBank/DDBJ databases">
        <title>Paenibacillus species isolates.</title>
        <authorList>
            <person name="Beno S.M."/>
        </authorList>
    </citation>
    <scope>NUCLEOTIDE SEQUENCE [LARGE SCALE GENOMIC DNA]</scope>
    <source>
        <strain evidence="13 14">FSL R5-0378</strain>
    </source>
</reference>
<dbReference type="Gene3D" id="1.10.150.130">
    <property type="match status" value="1"/>
</dbReference>
<evidence type="ECO:0000313" key="14">
    <source>
        <dbReference type="Proteomes" id="UP000187172"/>
    </source>
</evidence>
<dbReference type="EMBL" id="MRTP01000002">
    <property type="protein sequence ID" value="OMF55789.1"/>
    <property type="molecule type" value="Genomic_DNA"/>
</dbReference>
<dbReference type="GO" id="GO:0005737">
    <property type="term" value="C:cytoplasm"/>
    <property type="evidence" value="ECO:0007669"/>
    <property type="project" value="UniProtKB-SubCell"/>
</dbReference>
<feature type="active site" evidence="10">
    <location>
        <position position="269"/>
    </location>
</feature>
<dbReference type="GO" id="GO:0003677">
    <property type="term" value="F:DNA binding"/>
    <property type="evidence" value="ECO:0007669"/>
    <property type="project" value="UniProtKB-UniRule"/>
</dbReference>
<evidence type="ECO:0000256" key="10">
    <source>
        <dbReference type="HAMAP-Rule" id="MF_01808"/>
    </source>
</evidence>
<dbReference type="GO" id="GO:0009037">
    <property type="term" value="F:tyrosine-based site-specific recombinase activity"/>
    <property type="evidence" value="ECO:0007669"/>
    <property type="project" value="UniProtKB-UniRule"/>
</dbReference>
<dbReference type="GO" id="GO:0006313">
    <property type="term" value="P:DNA transposition"/>
    <property type="evidence" value="ECO:0007669"/>
    <property type="project" value="UniProtKB-UniRule"/>
</dbReference>
<feature type="domain" description="Core-binding (CB)" evidence="12">
    <location>
        <begin position="1"/>
        <end position="85"/>
    </location>
</feature>
<dbReference type="InterPro" id="IPR004107">
    <property type="entry name" value="Integrase_SAM-like_N"/>
</dbReference>
<feature type="active site" evidence="10">
    <location>
        <position position="243"/>
    </location>
</feature>
<dbReference type="NCBIfam" id="TIGR02225">
    <property type="entry name" value="recomb_XerD"/>
    <property type="match status" value="1"/>
</dbReference>
<comment type="subcellular location">
    <subcellularLocation>
        <location evidence="1 10">Cytoplasm</location>
    </subcellularLocation>
</comment>
<dbReference type="Pfam" id="PF00589">
    <property type="entry name" value="Phage_integrase"/>
    <property type="match status" value="1"/>
</dbReference>
<keyword evidence="4 10" id="KW-0132">Cell division</keyword>
<dbReference type="HAMAP" id="MF_01808">
    <property type="entry name" value="Recomb_XerC_XerD"/>
    <property type="match status" value="1"/>
</dbReference>
<evidence type="ECO:0000256" key="6">
    <source>
        <dbReference type="ARBA" id="ARBA00022908"/>
    </source>
</evidence>
<organism evidence="13 14">
    <name type="scientific">Paenibacillus rhizosphaerae</name>
    <dbReference type="NCBI Taxonomy" id="297318"/>
    <lineage>
        <taxon>Bacteria</taxon>
        <taxon>Bacillati</taxon>
        <taxon>Bacillota</taxon>
        <taxon>Bacilli</taxon>
        <taxon>Bacillales</taxon>
        <taxon>Paenibacillaceae</taxon>
        <taxon>Paenibacillus</taxon>
    </lineage>
</organism>
<comment type="caution">
    <text evidence="10">Lacks conserved residue(s) required for the propagation of feature annotation.</text>
</comment>
<name>A0A1R1EVJ0_9BACL</name>
<keyword evidence="3 10" id="KW-0963">Cytoplasm</keyword>
<dbReference type="RefSeq" id="WP_076170181.1">
    <property type="nucleotide sequence ID" value="NZ_MRTP01000002.1"/>
</dbReference>
<feature type="domain" description="Tyr recombinase" evidence="11">
    <location>
        <begin position="106"/>
        <end position="291"/>
    </location>
</feature>
<comment type="similarity">
    <text evidence="10">Belongs to the 'phage' integrase family. XerC subfamily.</text>
</comment>
<dbReference type="Proteomes" id="UP000187172">
    <property type="component" value="Unassembled WGS sequence"/>
</dbReference>
<dbReference type="GO" id="GO:0007059">
    <property type="term" value="P:chromosome segregation"/>
    <property type="evidence" value="ECO:0007669"/>
    <property type="project" value="UniProtKB-UniRule"/>
</dbReference>